<proteinExistence type="inferred from homology"/>
<evidence type="ECO:0000256" key="1">
    <source>
        <dbReference type="ARBA" id="ARBA00008791"/>
    </source>
</evidence>
<keyword evidence="4" id="KW-1185">Reference proteome</keyword>
<evidence type="ECO:0000313" key="4">
    <source>
        <dbReference type="Proteomes" id="UP000652231"/>
    </source>
</evidence>
<reference evidence="3" key="1">
    <citation type="journal article" date="2014" name="Int. J. Syst. Evol. Microbiol.">
        <title>Complete genome sequence of Corynebacterium casei LMG S-19264T (=DSM 44701T), isolated from a smear-ripened cheese.</title>
        <authorList>
            <consortium name="US DOE Joint Genome Institute (JGI-PGF)"/>
            <person name="Walter F."/>
            <person name="Albersmeier A."/>
            <person name="Kalinowski J."/>
            <person name="Ruckert C."/>
        </authorList>
    </citation>
    <scope>NUCLEOTIDE SEQUENCE</scope>
    <source>
        <strain evidence="3">CGMCC 1.12924</strain>
    </source>
</reference>
<comment type="caution">
    <text evidence="3">The sequence shown here is derived from an EMBL/GenBank/DDBJ whole genome shotgun (WGS) entry which is preliminary data.</text>
</comment>
<dbReference type="PANTHER" id="PTHR46268:SF6">
    <property type="entry name" value="UNIVERSAL STRESS PROTEIN UP12"/>
    <property type="match status" value="1"/>
</dbReference>
<accession>A0A8J2Y914</accession>
<reference evidence="3" key="2">
    <citation type="submission" date="2020-09" db="EMBL/GenBank/DDBJ databases">
        <authorList>
            <person name="Sun Q."/>
            <person name="Zhou Y."/>
        </authorList>
    </citation>
    <scope>NUCLEOTIDE SEQUENCE</scope>
    <source>
        <strain evidence="3">CGMCC 1.12924</strain>
    </source>
</reference>
<dbReference type="CDD" id="cd00293">
    <property type="entry name" value="USP-like"/>
    <property type="match status" value="2"/>
</dbReference>
<dbReference type="Pfam" id="PF00582">
    <property type="entry name" value="Usp"/>
    <property type="match status" value="2"/>
</dbReference>
<dbReference type="EMBL" id="BMGK01000002">
    <property type="protein sequence ID" value="GGD84465.1"/>
    <property type="molecule type" value="Genomic_DNA"/>
</dbReference>
<dbReference type="Proteomes" id="UP000652231">
    <property type="component" value="Unassembled WGS sequence"/>
</dbReference>
<dbReference type="InterPro" id="IPR014729">
    <property type="entry name" value="Rossmann-like_a/b/a_fold"/>
</dbReference>
<dbReference type="PANTHER" id="PTHR46268">
    <property type="entry name" value="STRESS RESPONSE PROTEIN NHAX"/>
    <property type="match status" value="1"/>
</dbReference>
<gene>
    <name evidence="3" type="primary">uspA</name>
    <name evidence="3" type="ORF">GCM10011312_05600</name>
</gene>
<dbReference type="InterPro" id="IPR006016">
    <property type="entry name" value="UspA"/>
</dbReference>
<protein>
    <submittedName>
        <fullName evidence="3">Universal stress protein UspA</fullName>
    </submittedName>
</protein>
<name>A0A8J2Y914_9FLAO</name>
<sequence>MKKIIVPVDFSKHSEYALKVAADIARKNKAELFLLHMLDISDQMISITEATKRRELLFFMQLANKQFEKFIDKDYMKGIKSSPIIKHYKVFEEVDNTAKEIDAEFIIMGSRGSSGVKGYFVGSNTEKVVRTSDIPVLVVKSEAKDFNPKTIVFASDFNKENLNAFKTIKQFADSYDATLKLVYVNTPNANFKNTLEIREQMRNFLNKNSISNHSEDIVIFNDYTITDGIQNAALMLQADLIAIPTHGRKGINKILAGSISEEVANKSEIPVLTVKI</sequence>
<organism evidence="3 4">
    <name type="scientific">Planktosalinus lacus</name>
    <dbReference type="NCBI Taxonomy" id="1526573"/>
    <lineage>
        <taxon>Bacteria</taxon>
        <taxon>Pseudomonadati</taxon>
        <taxon>Bacteroidota</taxon>
        <taxon>Flavobacteriia</taxon>
        <taxon>Flavobacteriales</taxon>
        <taxon>Flavobacteriaceae</taxon>
        <taxon>Planktosalinus</taxon>
    </lineage>
</organism>
<dbReference type="InterPro" id="IPR006015">
    <property type="entry name" value="Universal_stress_UspA"/>
</dbReference>
<dbReference type="PRINTS" id="PR01438">
    <property type="entry name" value="UNVRSLSTRESS"/>
</dbReference>
<dbReference type="RefSeq" id="WP_188439269.1">
    <property type="nucleotide sequence ID" value="NZ_BMGK01000002.1"/>
</dbReference>
<feature type="domain" description="UspA" evidence="2">
    <location>
        <begin position="1"/>
        <end position="140"/>
    </location>
</feature>
<feature type="domain" description="UspA" evidence="2">
    <location>
        <begin position="149"/>
        <end position="275"/>
    </location>
</feature>
<evidence type="ECO:0000313" key="3">
    <source>
        <dbReference type="EMBL" id="GGD84465.1"/>
    </source>
</evidence>
<dbReference type="SUPFAM" id="SSF52402">
    <property type="entry name" value="Adenine nucleotide alpha hydrolases-like"/>
    <property type="match status" value="2"/>
</dbReference>
<dbReference type="AlphaFoldDB" id="A0A8J2Y914"/>
<dbReference type="Gene3D" id="3.40.50.620">
    <property type="entry name" value="HUPs"/>
    <property type="match status" value="2"/>
</dbReference>
<evidence type="ECO:0000259" key="2">
    <source>
        <dbReference type="Pfam" id="PF00582"/>
    </source>
</evidence>
<comment type="similarity">
    <text evidence="1">Belongs to the universal stress protein A family.</text>
</comment>